<dbReference type="SUPFAM" id="SSF103481">
    <property type="entry name" value="Multidrug resistance efflux transporter EmrE"/>
    <property type="match status" value="2"/>
</dbReference>
<dbReference type="AlphaFoldDB" id="A0AAD2CZ68"/>
<feature type="transmembrane region" description="Helical" evidence="1">
    <location>
        <begin position="57"/>
        <end position="76"/>
    </location>
</feature>
<keyword evidence="4" id="KW-1185">Reference proteome</keyword>
<evidence type="ECO:0000256" key="1">
    <source>
        <dbReference type="SAM" id="Phobius"/>
    </source>
</evidence>
<feature type="transmembrane region" description="Helical" evidence="1">
    <location>
        <begin position="126"/>
        <end position="150"/>
    </location>
</feature>
<keyword evidence="1" id="KW-1133">Transmembrane helix</keyword>
<evidence type="ECO:0000313" key="4">
    <source>
        <dbReference type="Proteomes" id="UP001295684"/>
    </source>
</evidence>
<feature type="transmembrane region" description="Helical" evidence="1">
    <location>
        <begin position="180"/>
        <end position="199"/>
    </location>
</feature>
<feature type="transmembrane region" description="Helical" evidence="1">
    <location>
        <begin position="242"/>
        <end position="265"/>
    </location>
</feature>
<reference evidence="3" key="1">
    <citation type="submission" date="2023-07" db="EMBL/GenBank/DDBJ databases">
        <authorList>
            <consortium name="AG Swart"/>
            <person name="Singh M."/>
            <person name="Singh A."/>
            <person name="Seah K."/>
            <person name="Emmerich C."/>
        </authorList>
    </citation>
    <scope>NUCLEOTIDE SEQUENCE</scope>
    <source>
        <strain evidence="3">DP1</strain>
    </source>
</reference>
<dbReference type="Pfam" id="PF00892">
    <property type="entry name" value="EamA"/>
    <property type="match status" value="1"/>
</dbReference>
<organism evidence="3 4">
    <name type="scientific">Euplotes crassus</name>
    <dbReference type="NCBI Taxonomy" id="5936"/>
    <lineage>
        <taxon>Eukaryota</taxon>
        <taxon>Sar</taxon>
        <taxon>Alveolata</taxon>
        <taxon>Ciliophora</taxon>
        <taxon>Intramacronucleata</taxon>
        <taxon>Spirotrichea</taxon>
        <taxon>Hypotrichia</taxon>
        <taxon>Euplotida</taxon>
        <taxon>Euplotidae</taxon>
        <taxon>Moneuplotes</taxon>
    </lineage>
</organism>
<keyword evidence="1" id="KW-0472">Membrane</keyword>
<dbReference type="InterPro" id="IPR000620">
    <property type="entry name" value="EamA_dom"/>
</dbReference>
<protein>
    <recommendedName>
        <fullName evidence="2">EamA domain-containing protein</fullName>
    </recommendedName>
</protein>
<proteinExistence type="predicted"/>
<dbReference type="GO" id="GO:0016020">
    <property type="term" value="C:membrane"/>
    <property type="evidence" value="ECO:0007669"/>
    <property type="project" value="InterPro"/>
</dbReference>
<gene>
    <name evidence="3" type="ORF">ECRASSUSDP1_LOCUS15685</name>
</gene>
<dbReference type="PANTHER" id="PTHR22911">
    <property type="entry name" value="ACYL-MALONYL CONDENSING ENZYME-RELATED"/>
    <property type="match status" value="1"/>
</dbReference>
<feature type="transmembrane region" description="Helical" evidence="1">
    <location>
        <begin position="334"/>
        <end position="352"/>
    </location>
</feature>
<dbReference type="InterPro" id="IPR037185">
    <property type="entry name" value="EmrE-like"/>
</dbReference>
<evidence type="ECO:0000259" key="2">
    <source>
        <dbReference type="Pfam" id="PF00892"/>
    </source>
</evidence>
<feature type="transmembrane region" description="Helical" evidence="1">
    <location>
        <begin position="92"/>
        <end position="111"/>
    </location>
</feature>
<comment type="caution">
    <text evidence="3">The sequence shown here is derived from an EMBL/GenBank/DDBJ whole genome shotgun (WGS) entry which is preliminary data.</text>
</comment>
<feature type="transmembrane region" description="Helical" evidence="1">
    <location>
        <begin position="156"/>
        <end position="173"/>
    </location>
</feature>
<keyword evidence="1" id="KW-0812">Transmembrane</keyword>
<name>A0AAD2CZ68_EUPCR</name>
<feature type="transmembrane region" description="Helical" evidence="1">
    <location>
        <begin position="211"/>
        <end position="230"/>
    </location>
</feature>
<dbReference type="EMBL" id="CAMPGE010015725">
    <property type="protein sequence ID" value="CAI2374333.1"/>
    <property type="molecule type" value="Genomic_DNA"/>
</dbReference>
<dbReference type="Proteomes" id="UP001295684">
    <property type="component" value="Unassembled WGS sequence"/>
</dbReference>
<evidence type="ECO:0000313" key="3">
    <source>
        <dbReference type="EMBL" id="CAI2374333.1"/>
    </source>
</evidence>
<feature type="domain" description="EamA" evidence="2">
    <location>
        <begin position="58"/>
        <end position="196"/>
    </location>
</feature>
<accession>A0AAD2CZ68</accession>
<sequence length="356" mass="40365">MTSLQKFDGIEELKQSSLIDDNEKGSASGNNLLSKSVTMMKSISLDPHKNLPEQNALIGYCLMMVALVGMTMQHLFSKMAFFYNPKLTSYDAMFTMGLFIWPIFLVLNWYLDKPFNILKFERKQQIMLIVSVLFSILVNFCVLSGIALISITQSTLIFHLNPLFCIVLSFIILREKTDYLSILFTFGAFGGICLLTLSKNNTNNGENAHEFLGITFILLSAWLQASIMVLSRMMGISNIHFLLRSVYSSIGFLVFSLFIWLLVPYKIQFPNYTTSDLLLLFLSAMGVALRQPLISLAMMYHNSSRLAPVNYIENIFTLCADFFLFKHVFVTTEYIGMGIILVCLLVPAIIQIKKDN</sequence>